<dbReference type="Pfam" id="PF14347">
    <property type="entry name" value="DUF4399"/>
    <property type="match status" value="2"/>
</dbReference>
<protein>
    <recommendedName>
        <fullName evidence="2">DUF4399 domain-containing protein</fullName>
    </recommendedName>
</protein>
<accession>G0HRK5</accession>
<feature type="compositionally biased region" description="Polar residues" evidence="1">
    <location>
        <begin position="48"/>
        <end position="57"/>
    </location>
</feature>
<dbReference type="Proteomes" id="UP000005629">
    <property type="component" value="Chromosome I"/>
</dbReference>
<dbReference type="AlphaFoldDB" id="G0HRK5"/>
<evidence type="ECO:0000313" key="3">
    <source>
        <dbReference type="EMBL" id="AEM58345.1"/>
    </source>
</evidence>
<sequence length="306" mass="31630">MFAEQQFRPRDMDDRLTRRTFVCGVSTAVATGLAGCSEDQSGGGAVTPTRTDGTDSMATEPANGGDTDTTEAETGAYRNGVGQNASVSVAVPNDTAALTSPSVQWRATADGVSIEEAGEVTSGAGHYHIIVDADPVTPGETIPTDDAHIHYGTGQKDGVLELDPGEHTLHLQLGDGAHTAMALTDSVDVTVSDEASLSVETSVDGSVVDWEASVENYTIGPTSDGITSNTGHLHAIVNTDPVPTGEVIPNDARHVHYGDGSTSGSLDLAEQLGDAYEAGEHTVHFQIASATHRATTLTASETVTTE</sequence>
<dbReference type="eggNOG" id="arCOG06180">
    <property type="taxonomic scope" value="Archaea"/>
</dbReference>
<evidence type="ECO:0000313" key="4">
    <source>
        <dbReference type="Proteomes" id="UP000005629"/>
    </source>
</evidence>
<gene>
    <name evidence="3" type="ordered locus">HAH_2763</name>
</gene>
<evidence type="ECO:0000256" key="1">
    <source>
        <dbReference type="SAM" id="MobiDB-lite"/>
    </source>
</evidence>
<organism evidence="3 4">
    <name type="scientific">Haloarcula hispanica (strain ATCC 33960 / DSM 4426 / JCM 8911 / NBRC 102182 / NCIMB 2187 / VKM B-1755)</name>
    <dbReference type="NCBI Taxonomy" id="634497"/>
    <lineage>
        <taxon>Archaea</taxon>
        <taxon>Methanobacteriati</taxon>
        <taxon>Methanobacteriota</taxon>
        <taxon>Stenosarchaea group</taxon>
        <taxon>Halobacteria</taxon>
        <taxon>Halobacteriales</taxon>
        <taxon>Haloarculaceae</taxon>
        <taxon>Haloarcula</taxon>
    </lineage>
</organism>
<feature type="compositionally biased region" description="Low complexity" evidence="1">
    <location>
        <begin position="64"/>
        <end position="73"/>
    </location>
</feature>
<dbReference type="EMBL" id="CP002921">
    <property type="protein sequence ID" value="AEM58345.1"/>
    <property type="molecule type" value="Genomic_DNA"/>
</dbReference>
<dbReference type="HOGENOM" id="CLU_955127_0_0_2"/>
<evidence type="ECO:0000259" key="2">
    <source>
        <dbReference type="Pfam" id="PF14347"/>
    </source>
</evidence>
<proteinExistence type="predicted"/>
<name>G0HRK5_HALHT</name>
<feature type="domain" description="DUF4399" evidence="2">
    <location>
        <begin position="213"/>
        <end position="305"/>
    </location>
</feature>
<feature type="region of interest" description="Disordered" evidence="1">
    <location>
        <begin position="37"/>
        <end position="73"/>
    </location>
</feature>
<dbReference type="KEGG" id="hhi:HAH_2763"/>
<reference evidence="3 4" key="1">
    <citation type="journal article" date="2011" name="J. Bacteriol.">
        <title>Complete genome sequence of Haloarcula hispanica, a model haloarchaeon for studying genetics, metabolism, and virus-host interaction.</title>
        <authorList>
            <person name="Liu H."/>
            <person name="Wu Z."/>
            <person name="Li M."/>
            <person name="Zhang F."/>
            <person name="Zheng H."/>
            <person name="Han J."/>
            <person name="Liu J."/>
            <person name="Zhou J."/>
            <person name="Wang S."/>
            <person name="Xiang H."/>
        </authorList>
    </citation>
    <scope>NUCLEOTIDE SEQUENCE [LARGE SCALE GENOMIC DNA]</scope>
    <source>
        <strain evidence="4">ATCC 33960 / DSM 4426 / JCM 8911 / NBRC 102182 / NCIMB 2187 / VKM B-1755</strain>
    </source>
</reference>
<feature type="domain" description="DUF4399" evidence="2">
    <location>
        <begin position="108"/>
        <end position="191"/>
    </location>
</feature>
<dbReference type="InterPro" id="IPR025512">
    <property type="entry name" value="DUF4399"/>
</dbReference>